<evidence type="ECO:0000313" key="3">
    <source>
        <dbReference type="Proteomes" id="UP000239250"/>
    </source>
</evidence>
<evidence type="ECO:0000256" key="1">
    <source>
        <dbReference type="SAM" id="Phobius"/>
    </source>
</evidence>
<keyword evidence="1" id="KW-1133">Transmembrane helix</keyword>
<accession>A0A2S0NJW0</accession>
<protein>
    <submittedName>
        <fullName evidence="2">Uncharacterized protein</fullName>
    </submittedName>
</protein>
<organism evidence="2 3">
    <name type="scientific">Williamsoniiplasma luminosum</name>
    <dbReference type="NCBI Taxonomy" id="214888"/>
    <lineage>
        <taxon>Bacteria</taxon>
        <taxon>Bacillati</taxon>
        <taxon>Mycoplasmatota</taxon>
        <taxon>Mollicutes</taxon>
        <taxon>Entomoplasmatales</taxon>
        <taxon>Williamsoniiplasma</taxon>
    </lineage>
</organism>
<evidence type="ECO:0000313" key="2">
    <source>
        <dbReference type="EMBL" id="AVP49297.1"/>
    </source>
</evidence>
<keyword evidence="1" id="KW-0812">Transmembrane</keyword>
<gene>
    <name evidence="2" type="ORF">C5T88_01735</name>
</gene>
<dbReference type="Proteomes" id="UP000239250">
    <property type="component" value="Chromosome"/>
</dbReference>
<feature type="transmembrane region" description="Helical" evidence="1">
    <location>
        <begin position="21"/>
        <end position="41"/>
    </location>
</feature>
<feature type="transmembrane region" description="Helical" evidence="1">
    <location>
        <begin position="144"/>
        <end position="164"/>
    </location>
</feature>
<feature type="transmembrane region" description="Helical" evidence="1">
    <location>
        <begin position="170"/>
        <end position="194"/>
    </location>
</feature>
<keyword evidence="1" id="KW-0472">Membrane</keyword>
<dbReference type="RefSeq" id="WP_303662626.1">
    <property type="nucleotide sequence ID" value="NZ_CP027019.1"/>
</dbReference>
<feature type="transmembrane region" description="Helical" evidence="1">
    <location>
        <begin position="53"/>
        <end position="70"/>
    </location>
</feature>
<reference evidence="3" key="1">
    <citation type="submission" date="2018-02" db="EMBL/GenBank/DDBJ databases">
        <title>Firefly genomes illuminate parallel origins of bioluminescence in beetles.</title>
        <authorList>
            <person name="Fallon T.R."/>
            <person name="Lower S.E.S."/>
            <person name="Behringer M."/>
            <person name="Weng J.-K."/>
        </authorList>
    </citation>
    <scope>NUCLEOTIDE SEQUENCE [LARGE SCALE GENOMIC DNA]</scope>
</reference>
<proteinExistence type="predicted"/>
<sequence>METKDFLKFKIDEQLSKIKGRIIYSAVLILIPLLLLIVNILSLTNNILPNPRSLINLLFFVLSGLLWYAVQTLIKNIIGFIVLKNTKQRIVANDFGGLNKTKSYLFVFNEYYRQINLKIGEFMQNDVFHKIKNKETLKFLNIKYFVFDVILCGLIFGCFMSEWALKTDHFHWELILSIVVLTAFLTVGLPFLILRQIILNLQIKKYNHHQIEEYEYSFKYNFLLISHIKEKLENVNQLL</sequence>
<dbReference type="AlphaFoldDB" id="A0A2S0NJW0"/>
<dbReference type="EMBL" id="CP027019">
    <property type="protein sequence ID" value="AVP49297.1"/>
    <property type="molecule type" value="Genomic_DNA"/>
</dbReference>
<name>A0A2S0NJW0_9MOLU</name>